<dbReference type="KEGG" id="aaeo:BJI67_03130"/>
<evidence type="ECO:0000313" key="3">
    <source>
        <dbReference type="Proteomes" id="UP000095342"/>
    </source>
</evidence>
<organism evidence="2 3">
    <name type="scientific">Acidihalobacter aeolianus</name>
    <dbReference type="NCBI Taxonomy" id="2792603"/>
    <lineage>
        <taxon>Bacteria</taxon>
        <taxon>Pseudomonadati</taxon>
        <taxon>Pseudomonadota</taxon>
        <taxon>Gammaproteobacteria</taxon>
        <taxon>Chromatiales</taxon>
        <taxon>Ectothiorhodospiraceae</taxon>
        <taxon>Acidihalobacter</taxon>
    </lineage>
</organism>
<dbReference type="Pfam" id="PF08878">
    <property type="entry name" value="HamA"/>
    <property type="match status" value="1"/>
</dbReference>
<keyword evidence="3" id="KW-1185">Reference proteome</keyword>
<name>A0A1D8K5H0_9GAMM</name>
<dbReference type="Proteomes" id="UP000095342">
    <property type="component" value="Chromosome"/>
</dbReference>
<evidence type="ECO:0000313" key="2">
    <source>
        <dbReference type="EMBL" id="AOV16194.1"/>
    </source>
</evidence>
<accession>A0A1D8K5H0</accession>
<evidence type="ECO:0000259" key="1">
    <source>
        <dbReference type="Pfam" id="PF08878"/>
    </source>
</evidence>
<reference evidence="2 3" key="1">
    <citation type="submission" date="2016-09" db="EMBL/GenBank/DDBJ databases">
        <title>Acidihalobacter prosperus V6 (DSM14174).</title>
        <authorList>
            <person name="Khaleque H.N."/>
            <person name="Ramsay J.P."/>
            <person name="Murphy R.J.T."/>
            <person name="Kaksonen A.H."/>
            <person name="Boxall N.J."/>
            <person name="Watkin E.L.J."/>
        </authorList>
    </citation>
    <scope>NUCLEOTIDE SEQUENCE [LARGE SCALE GENOMIC DNA]</scope>
    <source>
        <strain evidence="2 3">V6</strain>
    </source>
</reference>
<gene>
    <name evidence="2" type="ORF">BJI67_03130</name>
</gene>
<dbReference type="EMBL" id="CP017448">
    <property type="protein sequence ID" value="AOV16194.1"/>
    <property type="molecule type" value="Genomic_DNA"/>
</dbReference>
<protein>
    <recommendedName>
        <fullName evidence="1">Anti-bacteriophage protein A/HamA C-terminal domain-containing protein</fullName>
    </recommendedName>
</protein>
<feature type="domain" description="Anti-bacteriophage protein A/HamA C-terminal" evidence="1">
    <location>
        <begin position="14"/>
        <end position="184"/>
    </location>
</feature>
<dbReference type="InterPro" id="IPR014976">
    <property type="entry name" value="AbpA_HamA_C"/>
</dbReference>
<sequence>MDDLRAGYFLTAVKDTLAKLPTSKSFQTSHFGEIVAGIFAEEVLGLRRLYSKLSLLSAENANPYKMDLVLYDPDSVPIKFIFGEVKCSPKVAADGLPTKHDASCFSDLFNSMNKYQSSDRNFDLAAARDNLGNIPTGDRDRVRDALKPYSGSEVGYAGFVIIDTSTFDLGEAQVLRTRKNNKEFEVDLV</sequence>
<dbReference type="AlphaFoldDB" id="A0A1D8K5H0"/>
<proteinExistence type="predicted"/>